<evidence type="ECO:0000256" key="1">
    <source>
        <dbReference type="SAM" id="SignalP"/>
    </source>
</evidence>
<feature type="chain" id="PRO_5037306084" description="Alginate export domain-containing protein" evidence="1">
    <location>
        <begin position="24"/>
        <end position="415"/>
    </location>
</feature>
<evidence type="ECO:0008006" key="4">
    <source>
        <dbReference type="Google" id="ProtNLM"/>
    </source>
</evidence>
<evidence type="ECO:0000313" key="2">
    <source>
        <dbReference type="EMBL" id="MBZ0155308.1"/>
    </source>
</evidence>
<dbReference type="EMBL" id="JAIOIV010000028">
    <property type="protein sequence ID" value="MBZ0155308.1"/>
    <property type="molecule type" value="Genomic_DNA"/>
</dbReference>
<comment type="caution">
    <text evidence="2">The sequence shown here is derived from an EMBL/GenBank/DDBJ whole genome shotgun (WGS) entry which is preliminary data.</text>
</comment>
<sequence>MSRRIGSLLCVLFLLTVAGPATGADFSLNGFAQGNYSSSIAGSNPDGGDFKWAEERIQLKLDAAKEPFHLLIKTDAFYDHIDRDAELELREGYVDYAAGAWDLRAGRQIITWGLGDLLFINDVFPKDYEAFFSGRPLEYMKKGIDGIKAGIYPAFASFEIVVIPFFEPNHFPDPNRFRMFDPLAGITDRSRQKPAKTLENTEVAVRVYRDILGFDTSLYFYRGFLRQPSAFPDNLAAPTSLMFSYPELNVYGASAQGRALGGVVSLEAGYYDSRQDRNGRDPLIPNSQTRFLLGYQRQLWEDGTLGLQYYAEYMHDRSAYEEALPPGFPKERKIRHLTSARFTQFFLHQTLRLSFFSFYSPTEGDYLLNPEAKYNFTDRIWAALGVMAFGGGEPWSQFGQLDRNDNLYLQVRYEF</sequence>
<dbReference type="SUPFAM" id="SSF56935">
    <property type="entry name" value="Porins"/>
    <property type="match status" value="1"/>
</dbReference>
<proteinExistence type="predicted"/>
<reference evidence="2" key="2">
    <citation type="submission" date="2021-08" db="EMBL/GenBank/DDBJ databases">
        <authorList>
            <person name="Dalcin Martins P."/>
        </authorList>
    </citation>
    <scope>NUCLEOTIDE SEQUENCE</scope>
    <source>
        <strain evidence="2">MAG_39</strain>
    </source>
</reference>
<dbReference type="AlphaFoldDB" id="A0A953J307"/>
<protein>
    <recommendedName>
        <fullName evidence="4">Alginate export domain-containing protein</fullName>
    </recommendedName>
</protein>
<name>A0A953J307_9BACT</name>
<reference evidence="2" key="1">
    <citation type="journal article" date="2021" name="bioRxiv">
        <title>Unraveling nitrogen, sulfur and carbon metabolic pathways and microbial community transcriptional responses to substrate deprivation and toxicity stresses in a bioreactor mimicking anoxic brackish coastal sediment conditions.</title>
        <authorList>
            <person name="Martins P.D."/>
            <person name="Echeveste M.J."/>
            <person name="Arshad A."/>
            <person name="Kurth J."/>
            <person name="Ouboter H."/>
            <person name="Jetten M.S.M."/>
            <person name="Welte C.U."/>
        </authorList>
    </citation>
    <scope>NUCLEOTIDE SEQUENCE</scope>
    <source>
        <strain evidence="2">MAG_39</strain>
    </source>
</reference>
<dbReference type="Proteomes" id="UP000705867">
    <property type="component" value="Unassembled WGS sequence"/>
</dbReference>
<feature type="signal peptide" evidence="1">
    <location>
        <begin position="1"/>
        <end position="23"/>
    </location>
</feature>
<gene>
    <name evidence="2" type="ORF">K8I29_03725</name>
</gene>
<organism evidence="2 3">
    <name type="scientific">Candidatus Nitrobium versatile</name>
    <dbReference type="NCBI Taxonomy" id="2884831"/>
    <lineage>
        <taxon>Bacteria</taxon>
        <taxon>Pseudomonadati</taxon>
        <taxon>Nitrospirota</taxon>
        <taxon>Nitrospiria</taxon>
        <taxon>Nitrospirales</taxon>
        <taxon>Nitrospiraceae</taxon>
        <taxon>Candidatus Nitrobium</taxon>
    </lineage>
</organism>
<evidence type="ECO:0000313" key="3">
    <source>
        <dbReference type="Proteomes" id="UP000705867"/>
    </source>
</evidence>
<accession>A0A953J307</accession>
<keyword evidence="1" id="KW-0732">Signal</keyword>